<organism evidence="1">
    <name type="scientific">marine sediment metagenome</name>
    <dbReference type="NCBI Taxonomy" id="412755"/>
    <lineage>
        <taxon>unclassified sequences</taxon>
        <taxon>metagenomes</taxon>
        <taxon>ecological metagenomes</taxon>
    </lineage>
</organism>
<comment type="caution">
    <text evidence="1">The sequence shown here is derived from an EMBL/GenBank/DDBJ whole genome shotgun (WGS) entry which is preliminary data.</text>
</comment>
<feature type="non-terminal residue" evidence="1">
    <location>
        <position position="1"/>
    </location>
</feature>
<accession>X1IST6</accession>
<evidence type="ECO:0008006" key="2">
    <source>
        <dbReference type="Google" id="ProtNLM"/>
    </source>
</evidence>
<gene>
    <name evidence="1" type="ORF">S03H2_68585</name>
</gene>
<protein>
    <recommendedName>
        <fullName evidence="2">DUF5050 domain-containing protein</fullName>
    </recommendedName>
</protein>
<name>X1IST6_9ZZZZ</name>
<evidence type="ECO:0000313" key="1">
    <source>
        <dbReference type="EMBL" id="GAH84792.1"/>
    </source>
</evidence>
<feature type="non-terminal residue" evidence="1">
    <location>
        <position position="157"/>
    </location>
</feature>
<reference evidence="1" key="1">
    <citation type="journal article" date="2014" name="Front. Microbiol.">
        <title>High frequency of phylogenetically diverse reductive dehalogenase-homologous genes in deep subseafloor sedimentary metagenomes.</title>
        <authorList>
            <person name="Kawai M."/>
            <person name="Futagami T."/>
            <person name="Toyoda A."/>
            <person name="Takaki Y."/>
            <person name="Nishi S."/>
            <person name="Hori S."/>
            <person name="Arai W."/>
            <person name="Tsubouchi T."/>
            <person name="Morono Y."/>
            <person name="Uchiyama I."/>
            <person name="Ito T."/>
            <person name="Fujiyama A."/>
            <person name="Inagaki F."/>
            <person name="Takami H."/>
        </authorList>
    </citation>
    <scope>NUCLEOTIDE SEQUENCE</scope>
    <source>
        <strain evidence="1">Expedition CK06-06</strain>
    </source>
</reference>
<dbReference type="EMBL" id="BARU01045121">
    <property type="protein sequence ID" value="GAH84792.1"/>
    <property type="molecule type" value="Genomic_DNA"/>
</dbReference>
<dbReference type="SUPFAM" id="SSF63825">
    <property type="entry name" value="YWTD domain"/>
    <property type="match status" value="1"/>
</dbReference>
<sequence length="157" mass="17316">LEGRASGYAITKRNTSDLTVIEDVFTMATGSYAGGMCLDSNGNFYIYNRTADKIEKWSSAGAKLAEIDPGRVTEYAGCGVCGDYVYFTKDTNEVYYLPLNLSTYTKWDLPVSIAYCLTVADNHLILSGWGTGGDSATRKYDSNRNLIWEVLHEPAYA</sequence>
<proteinExistence type="predicted"/>
<dbReference type="AlphaFoldDB" id="X1IST6"/>